<dbReference type="InterPro" id="IPR029347">
    <property type="entry name" value="Raptor_N"/>
</dbReference>
<evidence type="ECO:0000256" key="1">
    <source>
        <dbReference type="ARBA" id="ARBA00022737"/>
    </source>
</evidence>
<dbReference type="GO" id="GO:0009267">
    <property type="term" value="P:cellular response to starvation"/>
    <property type="evidence" value="ECO:0000318"/>
    <property type="project" value="GO_Central"/>
</dbReference>
<dbReference type="RefSeq" id="XP_828154.1">
    <property type="nucleotide sequence ID" value="XM_823061.1"/>
</dbReference>
<dbReference type="PaxDb" id="5691-EAN79042"/>
<dbReference type="InterPro" id="IPR016024">
    <property type="entry name" value="ARM-type_fold"/>
</dbReference>
<evidence type="ECO:0000313" key="4">
    <source>
        <dbReference type="Proteomes" id="UP000008524"/>
    </source>
</evidence>
<dbReference type="GO" id="GO:0031931">
    <property type="term" value="C:TORC1 complex"/>
    <property type="evidence" value="ECO:0000318"/>
    <property type="project" value="GO_Central"/>
</dbReference>
<dbReference type="PRINTS" id="PR01547">
    <property type="entry name" value="YEAST176DUF"/>
</dbReference>
<dbReference type="OrthoDB" id="10262360at2759"/>
<dbReference type="EMBL" id="CH464491">
    <property type="protein sequence ID" value="EAN79042.1"/>
    <property type="molecule type" value="Genomic_DNA"/>
</dbReference>
<dbReference type="AlphaFoldDB" id="Q387I9"/>
<dbReference type="IntAct" id="Q387I9">
    <property type="interactions" value="1"/>
</dbReference>
<dbReference type="FunCoup" id="Q387I9">
    <property type="interactions" value="177"/>
</dbReference>
<dbReference type="STRING" id="185431.Q387I9"/>
<dbReference type="Proteomes" id="UP000008524">
    <property type="component" value="Chromosome 11"/>
</dbReference>
<dbReference type="PANTHER" id="PTHR12848">
    <property type="entry name" value="REGULATORY-ASSOCIATED PROTEIN OF MTOR"/>
    <property type="match status" value="1"/>
</dbReference>
<dbReference type="GO" id="GO:0030674">
    <property type="term" value="F:protein-macromolecule adaptor activity"/>
    <property type="evidence" value="ECO:0000318"/>
    <property type="project" value="GO_Central"/>
</dbReference>
<dbReference type="InterPro" id="IPR036322">
    <property type="entry name" value="WD40_repeat_dom_sf"/>
</dbReference>
<dbReference type="InterPro" id="IPR011989">
    <property type="entry name" value="ARM-like"/>
</dbReference>
<feature type="domain" description="Raptor N-terminal CASPase-like" evidence="2">
    <location>
        <begin position="83"/>
        <end position="241"/>
    </location>
</feature>
<dbReference type="GO" id="GO:0008361">
    <property type="term" value="P:regulation of cell size"/>
    <property type="evidence" value="ECO:0000315"/>
    <property type="project" value="GeneDB"/>
</dbReference>
<proteinExistence type="evidence at protein level"/>
<dbReference type="eggNOG" id="KOG1517">
    <property type="taxonomic scope" value="Eukaryota"/>
</dbReference>
<dbReference type="InParanoid" id="Q387I9"/>
<reference evidence="3 4" key="1">
    <citation type="journal article" date="2005" name="Science">
        <title>Comparative genomics of trypanosomatid parasitic protozoa.</title>
        <authorList>
            <person name="El-Sayed N.M."/>
            <person name="Myler P.J."/>
            <person name="Blandin G."/>
            <person name="Berriman M."/>
            <person name="Crabtree J."/>
            <person name="Aggarwal G."/>
            <person name="Caler E."/>
            <person name="Renauld H."/>
            <person name="Worthey E.A."/>
            <person name="Hertz-Fowler C."/>
            <person name="Ghedin E."/>
            <person name="Peacock C."/>
            <person name="Bartholomeu D.C."/>
            <person name="Haas B.J."/>
            <person name="Tran A.N."/>
            <person name="Wortman J.R."/>
            <person name="Alsmark U.C."/>
            <person name="Angiuoli S."/>
            <person name="Anupama A."/>
            <person name="Badger J."/>
            <person name="Bringaud F."/>
            <person name="Cadag E."/>
            <person name="Carlton J.M."/>
            <person name="Cerqueira G.C."/>
            <person name="Creasy T."/>
            <person name="Delcher A.L."/>
            <person name="Djikeng A."/>
            <person name="Embley T.M."/>
            <person name="Hauser C."/>
            <person name="Ivens A.C."/>
            <person name="Kummerfeld S.K."/>
            <person name="Pereira-Leal J.B."/>
            <person name="Nilsson D."/>
            <person name="Peterson J."/>
            <person name="Salzberg S.L."/>
            <person name="Shallom J."/>
            <person name="Silva J.C."/>
            <person name="Sundaram J."/>
            <person name="Westenberger S."/>
            <person name="White O."/>
            <person name="Melville S.E."/>
            <person name="Donelson J.E."/>
            <person name="Andersson B."/>
            <person name="Stuart K.D."/>
            <person name="Hall N."/>
        </authorList>
    </citation>
    <scope>NUCLEOTIDE SEQUENCE [LARGE SCALE GENOMIC DNA]</scope>
    <source>
        <strain evidence="3 4">927/4 GUTat10.1</strain>
    </source>
</reference>
<keyword evidence="1" id="KW-0677">Repeat</keyword>
<sequence length="1319" mass="146613">MKRGTRIITPCRVVFSRLPIQSIMRNRRRVSVTSSTSALVNELLAAFAPHHLPSLSTGFDMGRSSEDIQDIDGHREWYRGGRGRRCPRLLLILCLNNGNDPPDFSRIDPCARLECWEEPYIARMPHIVTGGGSERIAALLQRQYHSQLQGAVSSMAVEVELEDAKKRMANIRLDAREELVVFHYNGHGMPRATGYGEIWMFDKKRTSYVPLSLAEMAEHLSSPTLYVFDCNSAGSLLKFWCEERLHETRPDDMFICACSAGAFLPLNPQLPADVLTSSLTTPLRMASEWYINFSHRKHLLPHVTAEMIRNVPGDISDERTPLGELQLILTAVTDIVAWCIVPSPLYCKLFRRDETTMVLFRNFLLADRLLREVGCVPQTHPPIPEEAHLHHAWDLWDYTLENVICQLPDLLTRDLVLNPNYTYKPSTFFEDQLMSFEVWLKSGDMREQPEELPSVLSALKRPQCCVAALTLLVTYLDSDVIAGKWAILCGILTHITSLLRNQELFLMASVLWMQVLRVDESLGTSELIKRRLGNRFIKVLTLTEKDLCVQTVERGQVAPLRALNNVNRRVGRGDTQASGNNSACPAQISCYLMEGVDLGRCKEIACYLFCQLLRHGGTTACVECWNGGLLNAAASLLESPSAEVRSWSCLVLAQLLFSLQFAKDFVSRKCTTHVGLFTHLLQDKSPIVRGSCVTLLSSLIGFRVSEAPGEHAVRRLQVEKTLLIKLRGMVYDASVIVRQELVLFACTVLFHYGPFLPSLQDTTAKTRYVVYMQEVGQCFPSWFLDEPDVQVKSMLNTSRPTANRCFNSKSVFENAPCAPADLTEPPWTPLAMDDIRSEDLPVLRGMVHDAALMLFSLYQACDKVMVTAALEKLGDNKRPESQRFTNESLRSMSSVVSANSTHFMSEAERARVTRNADNMQRIVLDLHDQKTEPPSMCTTAANRTRSLAVDGHSATYNANHSSGIPGAGDEKVNLDLVYAPHQILQSLLPCDQVICSTLRVLETAMVIATRNQYIYHVSYESYSVQETVHSFQVHLASPLHDILVINDASEQAGLLLVNQRGGYSLIRDCWEKTQGSPVEVAVFSACPPQRTVDIKSAYRSHNANLIYGGPIGYGGGTEIHILSLDEEQVIQQLKVSGDPTITSLSAHTTGRAVFAGCSDGLVRYYDDRQKQGFLGAVGSLRCGTTSYSPMEAVLGAGPVERDVAQLTIAMASRSAVYLYDTRKVNAPYLEVRVNELCDAVVPSSAAKPPPIRAFDAGTHTGMLGVLFADGTYTALNARGRPILRRAIQTRVQGPIFPGSLAVHPLRRVMSVGGEILVVH</sequence>
<gene>
    <name evidence="3" type="ORF">Tb11.03.0460</name>
</gene>
<name>Q387I9_TRYB2</name>
<dbReference type="KEGG" id="tbr:Tb11.03.0460"/>
<organism evidence="3 4">
    <name type="scientific">Trypanosoma brucei brucei (strain 927/4 GUTat10.1)</name>
    <dbReference type="NCBI Taxonomy" id="185431"/>
    <lineage>
        <taxon>Eukaryota</taxon>
        <taxon>Discoba</taxon>
        <taxon>Euglenozoa</taxon>
        <taxon>Kinetoplastea</taxon>
        <taxon>Metakinetoplastina</taxon>
        <taxon>Trypanosomatida</taxon>
        <taxon>Trypanosomatidae</taxon>
        <taxon>Trypanosoma</taxon>
    </lineage>
</organism>
<dbReference type="SMART" id="SM01302">
    <property type="entry name" value="Raptor_N"/>
    <property type="match status" value="1"/>
</dbReference>
<dbReference type="DIP" id="DIP-48594N"/>
<dbReference type="Pfam" id="PF14538">
    <property type="entry name" value="Raptor_N"/>
    <property type="match status" value="1"/>
</dbReference>
<keyword evidence="4" id="KW-1185">Reference proteome</keyword>
<accession>Q387I9</accession>
<dbReference type="PANTHER" id="PTHR12848:SF19">
    <property type="entry name" value="RAPTOR N-TERMINAL CASPASE-LIKE DOMAIN-CONTAINING PROTEIN"/>
    <property type="match status" value="1"/>
</dbReference>
<dbReference type="GO" id="GO:0010506">
    <property type="term" value="P:regulation of autophagy"/>
    <property type="evidence" value="ECO:0000318"/>
    <property type="project" value="GO_Central"/>
</dbReference>
<comment type="interaction">
    <interactant intactId="EBI-15729510">
        <id>Q387I9</id>
    </interactant>
    <interactant intactId="EBI-15729489">
        <id>O76222</id>
        <label>PI3K</label>
    </interactant>
    <organismsDiffer>true</organismsDiffer>
    <experiments>3</experiments>
</comment>
<dbReference type="GO" id="GO:0005737">
    <property type="term" value="C:cytoplasm"/>
    <property type="evidence" value="ECO:0000314"/>
    <property type="project" value="GeneDB"/>
</dbReference>
<dbReference type="SUPFAM" id="SSF48371">
    <property type="entry name" value="ARM repeat"/>
    <property type="match status" value="1"/>
</dbReference>
<evidence type="ECO:0000313" key="3">
    <source>
        <dbReference type="EMBL" id="EAN79042.1"/>
    </source>
</evidence>
<dbReference type="FunFam" id="1.25.10.10:FF:001315">
    <property type="entry name" value="Raptor_N-terminal_CASPase_like_domain_containing_protein_-_putative"/>
    <property type="match status" value="1"/>
</dbReference>
<protein>
    <recommendedName>
        <fullName evidence="2">Raptor N-terminal CASPase-like domain-containing protein</fullName>
    </recommendedName>
</protein>
<dbReference type="GO" id="GO:0031929">
    <property type="term" value="P:TOR signaling"/>
    <property type="evidence" value="ECO:0000318"/>
    <property type="project" value="GO_Central"/>
</dbReference>
<dbReference type="GO" id="GO:0071230">
    <property type="term" value="P:cellular response to amino acid stimulus"/>
    <property type="evidence" value="ECO:0000318"/>
    <property type="project" value="GO_Central"/>
</dbReference>
<dbReference type="GO" id="GO:0030307">
    <property type="term" value="P:positive regulation of cell growth"/>
    <property type="evidence" value="ECO:0000318"/>
    <property type="project" value="GO_Central"/>
</dbReference>
<evidence type="ECO:0000259" key="2">
    <source>
        <dbReference type="SMART" id="SM01302"/>
    </source>
</evidence>
<dbReference type="GeneID" id="3665526"/>
<reference evidence="3 4" key="2">
    <citation type="journal article" date="2005" name="Science">
        <title>The genome of the African trypanosome Trypanosoma brucei.</title>
        <authorList>
            <person name="Berriman M."/>
            <person name="Ghedin E."/>
            <person name="Hertz-Fowler C."/>
            <person name="Blandin G."/>
            <person name="Renauld H."/>
            <person name="Bartholomeu D.C."/>
            <person name="Lennard N.J."/>
            <person name="Caler E."/>
            <person name="Hamlin N.E."/>
            <person name="Haas B."/>
            <person name="Bohme U."/>
            <person name="Hannick L."/>
            <person name="Aslett M.A."/>
            <person name="Shallom J."/>
            <person name="Marcello L."/>
            <person name="Hou L."/>
            <person name="Wickstead B."/>
            <person name="Alsmark U.C."/>
            <person name="Arrowsmith C."/>
            <person name="Atkin R.J."/>
            <person name="Barron A.J."/>
            <person name="Bringaud F."/>
            <person name="Brooks K."/>
            <person name="Carrington M."/>
            <person name="Cherevach I."/>
            <person name="Chillingworth T.J."/>
            <person name="Churcher C."/>
            <person name="Clark L.N."/>
            <person name="Corton C.H."/>
            <person name="Cronin A."/>
            <person name="Davies R.M."/>
            <person name="Doggett J."/>
            <person name="Djikeng A."/>
            <person name="Feldblyum T."/>
            <person name="Field M.C."/>
            <person name="Fraser A."/>
            <person name="Goodhead I."/>
            <person name="Hance Z."/>
            <person name="Harper D."/>
            <person name="Harris B.R."/>
            <person name="Hauser H."/>
            <person name="Hostetler J."/>
            <person name="Ivens A."/>
            <person name="Jagels K."/>
            <person name="Johnson D."/>
            <person name="Johnson J."/>
            <person name="Jones K."/>
            <person name="Kerhornou A.X."/>
            <person name="Koo H."/>
            <person name="Larke N."/>
            <person name="Landfear S."/>
            <person name="Larkin C."/>
            <person name="Leech V."/>
            <person name="Line A."/>
            <person name="Lord A."/>
            <person name="Macleod A."/>
            <person name="Mooney P.J."/>
            <person name="Moule S."/>
            <person name="Martin D.M."/>
            <person name="Morgan G.W."/>
            <person name="Mungall K."/>
            <person name="Norbertczak H."/>
            <person name="Ormond D."/>
            <person name="Pai G."/>
            <person name="Peacock C.S."/>
            <person name="Peterson J."/>
            <person name="Quail M.A."/>
            <person name="Rabbinowitsch E."/>
            <person name="Rajandream M.A."/>
            <person name="Reitter C."/>
            <person name="Salzberg S.L."/>
            <person name="Sanders M."/>
            <person name="Schobel S."/>
            <person name="Sharp S."/>
            <person name="Simmonds M."/>
            <person name="Simpson A.J."/>
            <person name="Tallon L."/>
            <person name="Turner C.M."/>
            <person name="Tait A."/>
            <person name="Tivey A.R."/>
            <person name="Van Aken S."/>
            <person name="Walker D."/>
            <person name="Wanless D."/>
            <person name="Wang S."/>
            <person name="White B."/>
            <person name="White O."/>
            <person name="Whitehead S."/>
            <person name="Woodward J."/>
            <person name="Wortman J."/>
            <person name="Adams M.D."/>
            <person name="Embley T.M."/>
            <person name="Gull K."/>
            <person name="Ullu E."/>
            <person name="Barry J.D."/>
            <person name="Fairlamb A.H."/>
            <person name="Opperdoes F."/>
            <person name="Barrell B.G."/>
            <person name="Donelson J.E."/>
            <person name="Hall N."/>
            <person name="Fraser C.M."/>
            <person name="Melville S.E."/>
            <person name="El-Sayed N.M."/>
        </authorList>
    </citation>
    <scope>NUCLEOTIDE SEQUENCE [LARGE SCALE GENOMIC DNA]</scope>
    <source>
        <strain evidence="3 4">927/4 GUTat10.1</strain>
    </source>
</reference>
<dbReference type="GO" id="GO:1903432">
    <property type="term" value="P:regulation of TORC1 signaling"/>
    <property type="evidence" value="ECO:0000315"/>
    <property type="project" value="GeneDB"/>
</dbReference>
<dbReference type="SUPFAM" id="SSF50978">
    <property type="entry name" value="WD40 repeat-like"/>
    <property type="match status" value="1"/>
</dbReference>
<dbReference type="InterPro" id="IPR004083">
    <property type="entry name" value="Raptor"/>
</dbReference>
<dbReference type="Gene3D" id="1.25.10.10">
    <property type="entry name" value="Leucine-rich Repeat Variant"/>
    <property type="match status" value="1"/>
</dbReference>